<evidence type="ECO:0000313" key="2">
    <source>
        <dbReference type="EMBL" id="PWW20081.1"/>
    </source>
</evidence>
<dbReference type="EMBL" id="QGTW01000017">
    <property type="protein sequence ID" value="PWW20081.1"/>
    <property type="molecule type" value="Genomic_DNA"/>
</dbReference>
<reference evidence="2 3" key="1">
    <citation type="submission" date="2018-05" db="EMBL/GenBank/DDBJ databases">
        <title>Freshwater and sediment microbial communities from various areas in North America, analyzing microbe dynamics in response to fracking.</title>
        <authorList>
            <person name="Lamendella R."/>
        </authorList>
    </citation>
    <scope>NUCLEOTIDE SEQUENCE [LARGE SCALE GENOMIC DNA]</scope>
    <source>
        <strain evidence="2 3">15_TX</strain>
    </source>
</reference>
<protein>
    <submittedName>
        <fullName evidence="2">Bacteriocin resistance YdeI/OmpD-like protein</fullName>
    </submittedName>
</protein>
<dbReference type="Pfam" id="PF13376">
    <property type="entry name" value="OmdA"/>
    <property type="match status" value="1"/>
</dbReference>
<feature type="compositionally biased region" description="Polar residues" evidence="1">
    <location>
        <begin position="139"/>
        <end position="148"/>
    </location>
</feature>
<comment type="caution">
    <text evidence="2">The sequence shown here is derived from an EMBL/GenBank/DDBJ whole genome shotgun (WGS) entry which is preliminary data.</text>
</comment>
<sequence length="219" mass="25074">MIADLVKKLKIAGNIKLLVLNAPEPYLNSKEQLPEDVTVDETPEMDQYPFVQVFVKNKAEVQQYAGQALHVIEYDGLLWFCYPKKSSSMFEDLTRDEGWEPVKEAGYAGIASVAIDETWSAMRFRPAKEVGGSKRRSSPAKSETQFNKGETHNDTALTEIMQELEQHTECLSFFNSLAPSYKRSYIDWIASAKREETKQKRMKEMIVKLSEGYKNPYAR</sequence>
<dbReference type="Proteomes" id="UP000247150">
    <property type="component" value="Unassembled WGS sequence"/>
</dbReference>
<dbReference type="AlphaFoldDB" id="A0A2V2ZT26"/>
<gene>
    <name evidence="2" type="ORF">DFO73_11784</name>
</gene>
<feature type="region of interest" description="Disordered" evidence="1">
    <location>
        <begin position="130"/>
        <end position="153"/>
    </location>
</feature>
<name>A0A2V2ZT26_9BACI</name>
<dbReference type="RefSeq" id="WP_110067268.1">
    <property type="nucleotide sequence ID" value="NZ_QGTW01000017.1"/>
</dbReference>
<accession>A0A2V2ZT26</accession>
<organism evidence="2 3">
    <name type="scientific">Cytobacillus oceanisediminis</name>
    <dbReference type="NCBI Taxonomy" id="665099"/>
    <lineage>
        <taxon>Bacteria</taxon>
        <taxon>Bacillati</taxon>
        <taxon>Bacillota</taxon>
        <taxon>Bacilli</taxon>
        <taxon>Bacillales</taxon>
        <taxon>Bacillaceae</taxon>
        <taxon>Cytobacillus</taxon>
    </lineage>
</organism>
<proteinExistence type="predicted"/>
<evidence type="ECO:0000256" key="1">
    <source>
        <dbReference type="SAM" id="MobiDB-lite"/>
    </source>
</evidence>
<dbReference type="OrthoDB" id="9800461at2"/>
<evidence type="ECO:0000313" key="3">
    <source>
        <dbReference type="Proteomes" id="UP000247150"/>
    </source>
</evidence>